<protein>
    <submittedName>
        <fullName evidence="2">Uncharacterized protein</fullName>
    </submittedName>
</protein>
<dbReference type="OrthoDB" id="7677333at2759"/>
<accession>A0A9Q0N5W6</accession>
<reference evidence="2" key="1">
    <citation type="submission" date="2022-07" db="EMBL/GenBank/DDBJ databases">
        <authorList>
            <person name="Trinca V."/>
            <person name="Uliana J.V.C."/>
            <person name="Torres T.T."/>
            <person name="Ward R.J."/>
            <person name="Monesi N."/>
        </authorList>
    </citation>
    <scope>NUCLEOTIDE SEQUENCE</scope>
    <source>
        <strain evidence="2">HSMRA1968</strain>
        <tissue evidence="2">Whole embryos</tissue>
    </source>
</reference>
<dbReference type="PANTHER" id="PTHR39951">
    <property type="entry name" value="FI22632P1"/>
    <property type="match status" value="1"/>
</dbReference>
<keyword evidence="3" id="KW-1185">Reference proteome</keyword>
<gene>
    <name evidence="2" type="ORF">Bhyg_09071</name>
</gene>
<dbReference type="PANTHER" id="PTHR39951:SF2">
    <property type="entry name" value="IP05660P"/>
    <property type="match status" value="1"/>
</dbReference>
<keyword evidence="1" id="KW-0732">Signal</keyword>
<dbReference type="Proteomes" id="UP001151699">
    <property type="component" value="Chromosome B"/>
</dbReference>
<feature type="chain" id="PRO_5040305889" evidence="1">
    <location>
        <begin position="27"/>
        <end position="111"/>
    </location>
</feature>
<comment type="caution">
    <text evidence="2">The sequence shown here is derived from an EMBL/GenBank/DDBJ whole genome shotgun (WGS) entry which is preliminary data.</text>
</comment>
<evidence type="ECO:0000313" key="3">
    <source>
        <dbReference type="Proteomes" id="UP001151699"/>
    </source>
</evidence>
<feature type="signal peptide" evidence="1">
    <location>
        <begin position="1"/>
        <end position="26"/>
    </location>
</feature>
<dbReference type="AlphaFoldDB" id="A0A9Q0N5W6"/>
<name>A0A9Q0N5W6_9DIPT</name>
<organism evidence="2 3">
    <name type="scientific">Pseudolycoriella hygida</name>
    <dbReference type="NCBI Taxonomy" id="35572"/>
    <lineage>
        <taxon>Eukaryota</taxon>
        <taxon>Metazoa</taxon>
        <taxon>Ecdysozoa</taxon>
        <taxon>Arthropoda</taxon>
        <taxon>Hexapoda</taxon>
        <taxon>Insecta</taxon>
        <taxon>Pterygota</taxon>
        <taxon>Neoptera</taxon>
        <taxon>Endopterygota</taxon>
        <taxon>Diptera</taxon>
        <taxon>Nematocera</taxon>
        <taxon>Sciaroidea</taxon>
        <taxon>Sciaridae</taxon>
        <taxon>Pseudolycoriella</taxon>
    </lineage>
</organism>
<proteinExistence type="predicted"/>
<dbReference type="EMBL" id="WJQU01000002">
    <property type="protein sequence ID" value="KAJ6644105.1"/>
    <property type="molecule type" value="Genomic_DNA"/>
</dbReference>
<evidence type="ECO:0000313" key="2">
    <source>
        <dbReference type="EMBL" id="KAJ6644105.1"/>
    </source>
</evidence>
<evidence type="ECO:0000256" key="1">
    <source>
        <dbReference type="SAM" id="SignalP"/>
    </source>
</evidence>
<sequence>MVSRNMSACLMFAVTLLILKQQQANAQGPIAIVRSILQNNVVGAPVVHKVTQWDFDPEVSQKRRAQFYELHGYRAEKLIERLGLGIDGHAEERLQQQRARDAGKLGGQMYP</sequence>